<evidence type="ECO:0000313" key="9">
    <source>
        <dbReference type="EMBL" id="GGH69636.1"/>
    </source>
</evidence>
<dbReference type="Proteomes" id="UP000627292">
    <property type="component" value="Unassembled WGS sequence"/>
</dbReference>
<dbReference type="SUPFAM" id="SSF48452">
    <property type="entry name" value="TPR-like"/>
    <property type="match status" value="1"/>
</dbReference>
<dbReference type="InterPro" id="IPR033985">
    <property type="entry name" value="SusD-like_N"/>
</dbReference>
<evidence type="ECO:0000256" key="1">
    <source>
        <dbReference type="ARBA" id="ARBA00004442"/>
    </source>
</evidence>
<evidence type="ECO:0000259" key="8">
    <source>
        <dbReference type="Pfam" id="PF14322"/>
    </source>
</evidence>
<keyword evidence="4" id="KW-0472">Membrane</keyword>
<keyword evidence="5" id="KW-0998">Cell outer membrane</keyword>
<comment type="caution">
    <text evidence="9">The sequence shown here is derived from an EMBL/GenBank/DDBJ whole genome shotgun (WGS) entry which is preliminary data.</text>
</comment>
<evidence type="ECO:0008006" key="11">
    <source>
        <dbReference type="Google" id="ProtNLM"/>
    </source>
</evidence>
<sequence>MKLRFSIQLLALGLLVFPVSCKKTSDFLQVVDHDGVDSRIWDAEGSVQYFLNETYQVIMPEFPYQNTVNNNAINWTSDENAYGSTQELPQKTFNSKGSLIGDNFKYIAVKYQGNNIGDNRYFDIAKCNAALDNLPNSKGLSQAKIREFMGQFYALRAMVYLSLTKYYGGVPLITKTVSPQNVELVRRSKAKDMFQVIVADLNTAMEYLDGVAYTDPVGRLTKASAAALKSRALLLWASPQFNPVNDPKHPYDASRWQQANEAAKQAYEIAVASGHALQADYATIFQTEGIGNKEAMILRSYNTTANKRGHNVEGRIRPGSEGGSADDCYKPSVRMVGAYTMKDGVPVTAAGSVTSAYKYDEVHFWMNRDPRFDATIGFNGANWVLSGKNGRRQWNYEGGGDDKSALYCKRFSAPNLPMGSVKYGDVGGSGMDWIELRFAEVILNYAETANETGDIATAKKMVKLIRQRAGIEQGSYDYGLALATNKDEMRDLIINERMVEFAFEGKRNDDLRRTRRMHLLNGALYYYKAGPKLTNRKFWVGPGVTDSLGTKDFLVAPMKSDGSKMNRDTINMNNPASVDKFFMAYDGTNIPSGVAGMGMPEHYYFFGFNNLFLQSSSLLEQTIGWEGGTFDPLD</sequence>
<keyword evidence="10" id="KW-1185">Reference proteome</keyword>
<comment type="subcellular location">
    <subcellularLocation>
        <location evidence="1">Cell outer membrane</location>
    </subcellularLocation>
</comment>
<evidence type="ECO:0000256" key="4">
    <source>
        <dbReference type="ARBA" id="ARBA00023136"/>
    </source>
</evidence>
<dbReference type="EMBL" id="BMIB01000003">
    <property type="protein sequence ID" value="GGH69636.1"/>
    <property type="molecule type" value="Genomic_DNA"/>
</dbReference>
<feature type="chain" id="PRO_5037541147" description="RagB/SusD family nutrient uptake outer membrane protein" evidence="6">
    <location>
        <begin position="22"/>
        <end position="634"/>
    </location>
</feature>
<dbReference type="AlphaFoldDB" id="A0A917IZ88"/>
<reference evidence="9" key="1">
    <citation type="journal article" date="2014" name="Int. J. Syst. Evol. Microbiol.">
        <title>Complete genome sequence of Corynebacterium casei LMG S-19264T (=DSM 44701T), isolated from a smear-ripened cheese.</title>
        <authorList>
            <consortium name="US DOE Joint Genome Institute (JGI-PGF)"/>
            <person name="Walter F."/>
            <person name="Albersmeier A."/>
            <person name="Kalinowski J."/>
            <person name="Ruckert C."/>
        </authorList>
    </citation>
    <scope>NUCLEOTIDE SEQUENCE</scope>
    <source>
        <strain evidence="9">CGMCC 1.15290</strain>
    </source>
</reference>
<gene>
    <name evidence="9" type="ORF">GCM10011379_27140</name>
</gene>
<name>A0A917IZ88_9BACT</name>
<keyword evidence="3 6" id="KW-0732">Signal</keyword>
<feature type="domain" description="SusD-like N-terminal" evidence="8">
    <location>
        <begin position="66"/>
        <end position="233"/>
    </location>
</feature>
<evidence type="ECO:0000256" key="5">
    <source>
        <dbReference type="ARBA" id="ARBA00023237"/>
    </source>
</evidence>
<dbReference type="InterPro" id="IPR012944">
    <property type="entry name" value="SusD_RagB_dom"/>
</dbReference>
<dbReference type="RefSeq" id="WP_188953091.1">
    <property type="nucleotide sequence ID" value="NZ_BMIB01000003.1"/>
</dbReference>
<feature type="domain" description="RagB/SusD" evidence="7">
    <location>
        <begin position="300"/>
        <end position="527"/>
    </location>
</feature>
<dbReference type="GO" id="GO:0009279">
    <property type="term" value="C:cell outer membrane"/>
    <property type="evidence" value="ECO:0007669"/>
    <property type="project" value="UniProtKB-SubCell"/>
</dbReference>
<evidence type="ECO:0000313" key="10">
    <source>
        <dbReference type="Proteomes" id="UP000627292"/>
    </source>
</evidence>
<reference evidence="9" key="2">
    <citation type="submission" date="2020-09" db="EMBL/GenBank/DDBJ databases">
        <authorList>
            <person name="Sun Q."/>
            <person name="Zhou Y."/>
        </authorList>
    </citation>
    <scope>NUCLEOTIDE SEQUENCE</scope>
    <source>
        <strain evidence="9">CGMCC 1.15290</strain>
    </source>
</reference>
<proteinExistence type="inferred from homology"/>
<dbReference type="Pfam" id="PF07980">
    <property type="entry name" value="SusD_RagB"/>
    <property type="match status" value="1"/>
</dbReference>
<accession>A0A917IZ88</accession>
<dbReference type="InterPro" id="IPR011990">
    <property type="entry name" value="TPR-like_helical_dom_sf"/>
</dbReference>
<dbReference type="Gene3D" id="1.25.40.390">
    <property type="match status" value="1"/>
</dbReference>
<organism evidence="9 10">
    <name type="scientific">Filimonas zeae</name>
    <dbReference type="NCBI Taxonomy" id="1737353"/>
    <lineage>
        <taxon>Bacteria</taxon>
        <taxon>Pseudomonadati</taxon>
        <taxon>Bacteroidota</taxon>
        <taxon>Chitinophagia</taxon>
        <taxon>Chitinophagales</taxon>
        <taxon>Chitinophagaceae</taxon>
        <taxon>Filimonas</taxon>
    </lineage>
</organism>
<evidence type="ECO:0000256" key="6">
    <source>
        <dbReference type="SAM" id="SignalP"/>
    </source>
</evidence>
<evidence type="ECO:0000256" key="2">
    <source>
        <dbReference type="ARBA" id="ARBA00006275"/>
    </source>
</evidence>
<comment type="similarity">
    <text evidence="2">Belongs to the SusD family.</text>
</comment>
<evidence type="ECO:0000256" key="3">
    <source>
        <dbReference type="ARBA" id="ARBA00022729"/>
    </source>
</evidence>
<evidence type="ECO:0000259" key="7">
    <source>
        <dbReference type="Pfam" id="PF07980"/>
    </source>
</evidence>
<protein>
    <recommendedName>
        <fullName evidence="11">RagB/SusD family nutrient uptake outer membrane protein</fullName>
    </recommendedName>
</protein>
<feature type="signal peptide" evidence="6">
    <location>
        <begin position="1"/>
        <end position="21"/>
    </location>
</feature>
<dbReference type="Pfam" id="PF14322">
    <property type="entry name" value="SusD-like_3"/>
    <property type="match status" value="1"/>
</dbReference>